<dbReference type="EMBL" id="PFLF01000037">
    <property type="protein sequence ID" value="PIY69275.1"/>
    <property type="molecule type" value="Genomic_DNA"/>
</dbReference>
<organism evidence="1 2">
    <name type="scientific">Candidatus Roizmanbacteria bacterium CG_4_10_14_0_8_um_filter_39_9</name>
    <dbReference type="NCBI Taxonomy" id="1974829"/>
    <lineage>
        <taxon>Bacteria</taxon>
        <taxon>Candidatus Roizmaniibacteriota</taxon>
    </lineage>
</organism>
<feature type="non-terminal residue" evidence="1">
    <location>
        <position position="78"/>
    </location>
</feature>
<proteinExistence type="predicted"/>
<gene>
    <name evidence="1" type="ORF">COY90_01485</name>
</gene>
<dbReference type="Proteomes" id="UP000230108">
    <property type="component" value="Unassembled WGS sequence"/>
</dbReference>
<comment type="caution">
    <text evidence="1">The sequence shown here is derived from an EMBL/GenBank/DDBJ whole genome shotgun (WGS) entry which is preliminary data.</text>
</comment>
<reference evidence="2" key="1">
    <citation type="submission" date="2017-09" db="EMBL/GenBank/DDBJ databases">
        <title>Depth-based differentiation of microbial function through sediment-hosted aquifers and enrichment of novel symbionts in the deep terrestrial subsurface.</title>
        <authorList>
            <person name="Probst A.J."/>
            <person name="Ladd B."/>
            <person name="Jarett J.K."/>
            <person name="Geller-Mcgrath D.E."/>
            <person name="Sieber C.M.K."/>
            <person name="Emerson J.B."/>
            <person name="Anantharaman K."/>
            <person name="Thomas B.C."/>
            <person name="Malmstrom R."/>
            <person name="Stieglmeier M."/>
            <person name="Klingl A."/>
            <person name="Woyke T."/>
            <person name="Ryan C.M."/>
            <person name="Banfield J.F."/>
        </authorList>
    </citation>
    <scope>NUCLEOTIDE SEQUENCE [LARGE SCALE GENOMIC DNA]</scope>
</reference>
<sequence length="78" mass="8930">MTETDELPPPIDPITLSTFTQALIDSIKSIKPRANPDDMSKITVSQTVSLFAIIYEKLRNAIEYREDHLMRRAAIERI</sequence>
<name>A0A2M7QDH6_9BACT</name>
<evidence type="ECO:0000313" key="1">
    <source>
        <dbReference type="EMBL" id="PIY69275.1"/>
    </source>
</evidence>
<protein>
    <submittedName>
        <fullName evidence="1">Uncharacterized protein</fullName>
    </submittedName>
</protein>
<dbReference type="AlphaFoldDB" id="A0A2M7QDH6"/>
<accession>A0A2M7QDH6</accession>
<evidence type="ECO:0000313" key="2">
    <source>
        <dbReference type="Proteomes" id="UP000230108"/>
    </source>
</evidence>